<protein>
    <recommendedName>
        <fullName evidence="4">Ankyrin repeat domain-containing protein</fullName>
    </recommendedName>
</protein>
<accession>A0A2T2YAW6</accession>
<sequence>MLTLIPDVSLPQKHQLLASRYQDTDSSSESTALSSPDEYTGNPEPETIRVNTLREALALGIARKNQSFSLYICNYIRPDLKCLLVHFTGDNKVILGVAVAEKDKTGQDNRPFAQKIKQELERIVPTKVSTIWFEHYPSDTEAEFIKAIDHFGNWKQDITNNARSESFGWGTHNYKDYYYRYRKDLHRRYREVEGQLLYHPNLTDYYTLSDDQGQIVNIILTHGELLSPRQVQDLHAKDITSLHYLGDLLQKALSWRGNGFKPVKIHRVSLPPNAKTQIIWEGHRDSASDFTKYAGVRTSEVVIEDTFCLDKLEDVKRLPKGRFFLKKYSSFHRTTVSAYEDWLLTNQQTHLYLDLLQDKDALLEVNAKFLLLLVGSKDWGKFLSYLHEYKFSKVVKKDLLTEMCQPGSWQAQQLEDILQLVPVTAREYKNLLNISANNYKFELYELLYSKRKPRLSLFRLIEGLKIAYGRTHTTDGARFVSFYLQVIQKEYGTFCDYPFILTLAAQEDLPAQELLVAVLKLLPLDNWFSHELLNIALATENEYILGKLNYSPSEIDTFRQIEEEWVQNIKMNKIDILRKTVQEGNYFQVAYLAPQVEALNHHSLLLDACQSGLLGIVKVLIEKGKINSDGWDLRYGNYSYLIEYAKEGGFSKIRKYLISKGVEDRTNKLIDNNLVAFTLMDLMQNARIVKLGDGTD</sequence>
<evidence type="ECO:0000256" key="1">
    <source>
        <dbReference type="SAM" id="MobiDB-lite"/>
    </source>
</evidence>
<reference evidence="2 3" key="1">
    <citation type="submission" date="2018-03" db="EMBL/GenBank/DDBJ databases">
        <title>Adhaeribacter sp. HMF7605 Genome sequencing and assembly.</title>
        <authorList>
            <person name="Kang H."/>
            <person name="Kang J."/>
            <person name="Cha I."/>
            <person name="Kim H."/>
            <person name="Joh K."/>
        </authorList>
    </citation>
    <scope>NUCLEOTIDE SEQUENCE [LARGE SCALE GENOMIC DNA]</scope>
    <source>
        <strain evidence="2 3">HMF7605</strain>
    </source>
</reference>
<dbReference type="Proteomes" id="UP000240357">
    <property type="component" value="Unassembled WGS sequence"/>
</dbReference>
<evidence type="ECO:0000313" key="2">
    <source>
        <dbReference type="EMBL" id="PSR52649.1"/>
    </source>
</evidence>
<gene>
    <name evidence="2" type="ORF">AHMF7605_03460</name>
</gene>
<dbReference type="AlphaFoldDB" id="A0A2T2YAW6"/>
<proteinExistence type="predicted"/>
<evidence type="ECO:0008006" key="4">
    <source>
        <dbReference type="Google" id="ProtNLM"/>
    </source>
</evidence>
<name>A0A2T2YAW6_9BACT</name>
<feature type="region of interest" description="Disordered" evidence="1">
    <location>
        <begin position="19"/>
        <end position="45"/>
    </location>
</feature>
<keyword evidence="3" id="KW-1185">Reference proteome</keyword>
<comment type="caution">
    <text evidence="2">The sequence shown here is derived from an EMBL/GenBank/DDBJ whole genome shotgun (WGS) entry which is preliminary data.</text>
</comment>
<organism evidence="2 3">
    <name type="scientific">Adhaeribacter arboris</name>
    <dbReference type="NCBI Taxonomy" id="2072846"/>
    <lineage>
        <taxon>Bacteria</taxon>
        <taxon>Pseudomonadati</taxon>
        <taxon>Bacteroidota</taxon>
        <taxon>Cytophagia</taxon>
        <taxon>Cytophagales</taxon>
        <taxon>Hymenobacteraceae</taxon>
        <taxon>Adhaeribacter</taxon>
    </lineage>
</organism>
<dbReference type="EMBL" id="PYFT01000001">
    <property type="protein sequence ID" value="PSR52649.1"/>
    <property type="molecule type" value="Genomic_DNA"/>
</dbReference>
<evidence type="ECO:0000313" key="3">
    <source>
        <dbReference type="Proteomes" id="UP000240357"/>
    </source>
</evidence>